<evidence type="ECO:0000256" key="3">
    <source>
        <dbReference type="ARBA" id="ARBA00019618"/>
    </source>
</evidence>
<evidence type="ECO:0000256" key="7">
    <source>
        <dbReference type="ARBA" id="ARBA00023163"/>
    </source>
</evidence>
<gene>
    <name evidence="16" type="ORF">PT974_03538</name>
</gene>
<dbReference type="Pfam" id="PF18296">
    <property type="entry name" value="MID_MedPIWI"/>
    <property type="match status" value="1"/>
</dbReference>
<organism evidence="16 17">
    <name type="scientific">Cladobotryum mycophilum</name>
    <dbReference type="NCBI Taxonomy" id="491253"/>
    <lineage>
        <taxon>Eukaryota</taxon>
        <taxon>Fungi</taxon>
        <taxon>Dikarya</taxon>
        <taxon>Ascomycota</taxon>
        <taxon>Pezizomycotina</taxon>
        <taxon>Sordariomycetes</taxon>
        <taxon>Hypocreomycetidae</taxon>
        <taxon>Hypocreales</taxon>
        <taxon>Hypocreaceae</taxon>
        <taxon>Cladobotryum</taxon>
    </lineage>
</organism>
<feature type="compositionally biased region" description="Polar residues" evidence="12">
    <location>
        <begin position="1303"/>
        <end position="1328"/>
    </location>
</feature>
<proteinExistence type="inferred from homology"/>
<dbReference type="EMBL" id="JAVFKD010000004">
    <property type="protein sequence ID" value="KAK5995142.1"/>
    <property type="molecule type" value="Genomic_DNA"/>
</dbReference>
<feature type="region of interest" description="Disordered" evidence="12">
    <location>
        <begin position="461"/>
        <end position="483"/>
    </location>
</feature>
<evidence type="ECO:0000256" key="8">
    <source>
        <dbReference type="ARBA" id="ARBA00023242"/>
    </source>
</evidence>
<dbReference type="PANTHER" id="PTHR48249">
    <property type="entry name" value="MEDIATOR OF RNA POLYMERASE II TRANSCRIPTION SUBUNIT 13"/>
    <property type="match status" value="1"/>
</dbReference>
<evidence type="ECO:0000256" key="12">
    <source>
        <dbReference type="SAM" id="MobiDB-lite"/>
    </source>
</evidence>
<keyword evidence="5 11" id="KW-0805">Transcription regulation</keyword>
<evidence type="ECO:0000256" key="1">
    <source>
        <dbReference type="ARBA" id="ARBA00004123"/>
    </source>
</evidence>
<evidence type="ECO:0000256" key="4">
    <source>
        <dbReference type="ARBA" id="ARBA00022491"/>
    </source>
</evidence>
<comment type="subcellular location">
    <subcellularLocation>
        <location evidence="1 11">Nucleus</location>
    </subcellularLocation>
</comment>
<feature type="domain" description="Mediator complex subunit Med13 C-terminal" evidence="13">
    <location>
        <begin position="1138"/>
        <end position="1442"/>
    </location>
</feature>
<evidence type="ECO:0000313" key="16">
    <source>
        <dbReference type="EMBL" id="KAK5995142.1"/>
    </source>
</evidence>
<feature type="region of interest" description="Disordered" evidence="12">
    <location>
        <begin position="897"/>
        <end position="919"/>
    </location>
</feature>
<evidence type="ECO:0000313" key="17">
    <source>
        <dbReference type="Proteomes" id="UP001338125"/>
    </source>
</evidence>
<evidence type="ECO:0000256" key="6">
    <source>
        <dbReference type="ARBA" id="ARBA00023159"/>
    </source>
</evidence>
<comment type="function">
    <text evidence="9 11">Component of the SRB8-11 complex. The SRB8-11 complex is a regulatory module of the Mediator complex which is itself involved in regulation of basal and activated RNA polymerase II-dependent transcription. The SRB8-11 complex may be involved in the transcriptional repression of a subset of genes regulated by Mediator. It may inhibit the association of the Mediator complex with RNA polymerase II to form the holoenzyme complex.</text>
</comment>
<protein>
    <recommendedName>
        <fullName evidence="3 11">Mediator of RNA polymerase II transcription subunit 13</fullName>
    </recommendedName>
    <alternativeName>
        <fullName evidence="10 11">Mediator complex subunit 13</fullName>
    </alternativeName>
</protein>
<dbReference type="PANTHER" id="PTHR48249:SF3">
    <property type="entry name" value="MEDIATOR OF RNA POLYMERASE II TRANSCRIPTION SUBUNIT 13"/>
    <property type="match status" value="1"/>
</dbReference>
<dbReference type="InterPro" id="IPR051139">
    <property type="entry name" value="Mediator_complx_sub13"/>
</dbReference>
<sequence length="1453" mass="159132">MDTGEYETNTLIIGIWYFRFLNKDGQESVDHESDNPIDAARHGLVLGEEGIIEPPTLQKVRAQAQGSNNTPTTLSPAVSALEQSQRHTLISPSQGIALGLHDQELRGAHPSIDTKSGGIPQKVLYENFVTSLLSTISTTFCHQTHAIPLNYRTILFPPNTLSAFESQDTFIEKYPVIGTFRAFLTTTGYLVLGLAVSRCKGLLCLDDVTAPGFTSQGQRILAAPFGVMTRSQFGIPGNVVTNLSHTPNAHAMSLRGSLETQESLWKQACLRYLHFRGISASALEHSHWVNLLVSRPRNSASRNDHRSLASASAISLPWPGRLCFRKRAVDVSSTSRVVDTVLSGYEETHDPLGSARGWFNATSERDEKVSKRNAERAATVLKETSIIEAKLLKPNGNSPMTIRRPSAAAAGVMYPTPPDGIQQVNGVTPSIDGALSSPGNPLSAPMTTELDNAAPNVISTGGTLDDSPEFVEPKRQQSDSNLLSDADNMFGDMGGDMFEHNDITEDDFNFFDEQPGGMDLDMSLSDLTATENITLPAPKIEEATPVPVEEAVHKPPPDPEPVVFAKPELKHARSCQTEDSAQRGRDVRPSSTKRESSPFDPHTVFKRVKASLGLSAHGIPQIAPASSRKTKVFERVDFDPTLPMISKKYEQGGFFDWSESSKTEKPKQNLGLLSDYPKRYSRSSKRAKDKPVSFSSVVVKSQTGMEPPILSSPSKLDGSISERDGSSDESDQDDSSYTSEEPSSPQKAALRHLNAEEDAVSQAASLRDIEYTEEPDHQFAVELPRLSKPDVSEMPLSVFFSDPEPLVLDMSLADEDLIQIAQILTEQAATGLLDICNSHDDSMAMMANQMRQALSTNTRNAFQVLEDVASHFLGEATPLRLKGLLDVQDIPLLPQPTRIAPRQIPGRETNSEPVRPSNLYQIPSPHLEVRRADVKLSVLPSAVTFWESLGLAPSSGTKNINAVCVFPGWNGMGDNVRTFLDRVKSVYEFLKLGTFENMALGQDLDDGLLPYEVDRISTSPDATVTGHGSALIESMDALRGPFSSLTITETNFVIYFVYSPGNPGTIVEACTAFQRFFETYQKLVTTKQKAPQNELVLQLVSMDFLSSPTSVVVTPAAELIKLCMETYDRCTLFGGPMPAPAIRIEQPLPRIIDFKLTNTASASLIRENSCIHISYAQSVDDRWVTAAWTDDRGNQQATASYCLGRKGKPQSRSMNEVAHEIWETTLELISVWKVHWRIIITKCGPMHQHEMEFWVDLARTEINATVNMILMTVDTNPSLQLLPPVMKLPGSATAFYTTPVSTPQANVVSPEQTTTPARDSSAAATTPGDNTAVDTDADAVLADVTDQTWGAVASHRLSNSTSILEVQPALISGYLIKKTGMRVEDAPVVMEVNLVHTETMPRAYEPLLREMLSHFRGLGTLARARGVVDREADARPWHVAAAEKAVRALYLLM</sequence>
<keyword evidence="7 11" id="KW-0804">Transcription</keyword>
<feature type="compositionally biased region" description="Low complexity" evidence="12">
    <location>
        <begin position="692"/>
        <end position="701"/>
    </location>
</feature>
<feature type="region of interest" description="Disordered" evidence="12">
    <location>
        <begin position="1303"/>
        <end position="1332"/>
    </location>
</feature>
<comment type="caution">
    <text evidence="16">The sequence shown here is derived from an EMBL/GenBank/DDBJ whole genome shotgun (WGS) entry which is preliminary data.</text>
</comment>
<dbReference type="InterPro" id="IPR041285">
    <property type="entry name" value="MID_MedPIWI"/>
</dbReference>
<feature type="compositionally biased region" description="Basic residues" evidence="12">
    <location>
        <begin position="679"/>
        <end position="688"/>
    </location>
</feature>
<dbReference type="Pfam" id="PF11597">
    <property type="entry name" value="Med13_N"/>
    <property type="match status" value="1"/>
</dbReference>
<keyword evidence="8 11" id="KW-0539">Nucleus</keyword>
<name>A0ABR0SSL0_9HYPO</name>
<comment type="subunit">
    <text evidence="11">Component of the SRB8-11 complex, which itself associates with the Mediator complex.</text>
</comment>
<evidence type="ECO:0000256" key="5">
    <source>
        <dbReference type="ARBA" id="ARBA00023015"/>
    </source>
</evidence>
<keyword evidence="17" id="KW-1185">Reference proteome</keyword>
<evidence type="ECO:0000256" key="11">
    <source>
        <dbReference type="RuleBase" id="RU364134"/>
    </source>
</evidence>
<evidence type="ECO:0000256" key="10">
    <source>
        <dbReference type="ARBA" id="ARBA00032008"/>
    </source>
</evidence>
<keyword evidence="6 11" id="KW-0010">Activator</keyword>
<accession>A0ABR0SSL0</accession>
<feature type="region of interest" description="Disordered" evidence="12">
    <location>
        <begin position="571"/>
        <end position="602"/>
    </location>
</feature>
<feature type="compositionally biased region" description="Basic and acidic residues" evidence="12">
    <location>
        <begin position="580"/>
        <end position="597"/>
    </location>
</feature>
<feature type="domain" description="MID" evidence="15">
    <location>
        <begin position="958"/>
        <end position="1130"/>
    </location>
</feature>
<evidence type="ECO:0000259" key="15">
    <source>
        <dbReference type="Pfam" id="PF18296"/>
    </source>
</evidence>
<keyword evidence="4 11" id="KW-0678">Repressor</keyword>
<reference evidence="16 17" key="1">
    <citation type="submission" date="2024-01" db="EMBL/GenBank/DDBJ databases">
        <title>Complete genome of Cladobotryum mycophilum ATHUM6906.</title>
        <authorList>
            <person name="Christinaki A.C."/>
            <person name="Myridakis A.I."/>
            <person name="Kouvelis V.N."/>
        </authorList>
    </citation>
    <scope>NUCLEOTIDE SEQUENCE [LARGE SCALE GENOMIC DNA]</scope>
    <source>
        <strain evidence="16 17">ATHUM6906</strain>
    </source>
</reference>
<evidence type="ECO:0000256" key="2">
    <source>
        <dbReference type="ARBA" id="ARBA00009354"/>
    </source>
</evidence>
<evidence type="ECO:0000259" key="13">
    <source>
        <dbReference type="Pfam" id="PF06333"/>
    </source>
</evidence>
<dbReference type="InterPro" id="IPR021643">
    <property type="entry name" value="Mediator_Med13_N"/>
</dbReference>
<dbReference type="InterPro" id="IPR009401">
    <property type="entry name" value="Med13_C"/>
</dbReference>
<feature type="region of interest" description="Disordered" evidence="12">
    <location>
        <begin position="657"/>
        <end position="761"/>
    </location>
</feature>
<dbReference type="Proteomes" id="UP001338125">
    <property type="component" value="Unassembled WGS sequence"/>
</dbReference>
<evidence type="ECO:0000256" key="9">
    <source>
        <dbReference type="ARBA" id="ARBA00025661"/>
    </source>
</evidence>
<feature type="domain" description="Mediator complex subunit Med13 N-terminal" evidence="14">
    <location>
        <begin position="14"/>
        <end position="326"/>
    </location>
</feature>
<dbReference type="Pfam" id="PF06333">
    <property type="entry name" value="Med13_C"/>
    <property type="match status" value="1"/>
</dbReference>
<comment type="similarity">
    <text evidence="2 11">Belongs to the Mediator complex subunit 13 family.</text>
</comment>
<evidence type="ECO:0000259" key="14">
    <source>
        <dbReference type="Pfam" id="PF11597"/>
    </source>
</evidence>